<gene>
    <name evidence="2" type="ORF">DRF75_04055</name>
</gene>
<feature type="transmembrane region" description="Helical" evidence="1">
    <location>
        <begin position="6"/>
        <end position="29"/>
    </location>
</feature>
<dbReference type="Proteomes" id="UP000293377">
    <property type="component" value="Unassembled WGS sequence"/>
</dbReference>
<evidence type="ECO:0000313" key="2">
    <source>
        <dbReference type="EMBL" id="RZB12467.1"/>
    </source>
</evidence>
<protein>
    <submittedName>
        <fullName evidence="2">Uncharacterized protein</fullName>
    </submittedName>
</protein>
<keyword evidence="1" id="KW-1133">Transmembrane helix</keyword>
<name>A0A4Q6I8Y6_9RICK</name>
<dbReference type="RefSeq" id="WP_129992698.1">
    <property type="nucleotide sequence ID" value="NZ_QOHL01000020.1"/>
</dbReference>
<keyword evidence="1" id="KW-0472">Membrane</keyword>
<dbReference type="EMBL" id="QOHL01000020">
    <property type="protein sequence ID" value="RZB12467.1"/>
    <property type="molecule type" value="Genomic_DNA"/>
</dbReference>
<organism evidence="2 3">
    <name type="scientific">Ehrlichia minasensis</name>
    <dbReference type="NCBI Taxonomy" id="1242993"/>
    <lineage>
        <taxon>Bacteria</taxon>
        <taxon>Pseudomonadati</taxon>
        <taxon>Pseudomonadota</taxon>
        <taxon>Alphaproteobacteria</taxon>
        <taxon>Rickettsiales</taxon>
        <taxon>Anaplasmataceae</taxon>
        <taxon>Ehrlichia</taxon>
    </lineage>
</organism>
<accession>A0A4Q6I8Y6</accession>
<proteinExistence type="predicted"/>
<reference evidence="2 3" key="1">
    <citation type="submission" date="2018-06" db="EMBL/GenBank/DDBJ databases">
        <title>Complete Genome Sequence of Ehrlichia minasensis Isolated From Cattle.</title>
        <authorList>
            <person name="Aguiar D.M."/>
            <person name="Araujo J.P.A.Jr."/>
            <person name="Nakazato L."/>
            <person name="Bard E."/>
            <person name="Cabezas-Cruz A."/>
        </authorList>
    </citation>
    <scope>NUCLEOTIDE SEQUENCE [LARGE SCALE GENOMIC DNA]</scope>
    <source>
        <strain evidence="2 3">B11</strain>
    </source>
</reference>
<evidence type="ECO:0000256" key="1">
    <source>
        <dbReference type="SAM" id="Phobius"/>
    </source>
</evidence>
<dbReference type="AlphaFoldDB" id="A0A4Q6I8Y6"/>
<evidence type="ECO:0000313" key="3">
    <source>
        <dbReference type="Proteomes" id="UP000293377"/>
    </source>
</evidence>
<keyword evidence="3" id="KW-1185">Reference proteome</keyword>
<comment type="caution">
    <text evidence="2">The sequence shown here is derived from an EMBL/GenBank/DDBJ whole genome shotgun (WGS) entry which is preliminary data.</text>
</comment>
<keyword evidence="1" id="KW-0812">Transmembrane</keyword>
<sequence>MNRSVVVWGVAVAVLLLMLILLCIIGYMISCMKLLSKRIEGLECKVSRSEVREADLAHEVLNLYNEMCSVREDFTYHRYLSNNIVDDVQGTETKTNDTKNAGHIIQNQNLASNLIQASVDGLGAESDKKDR</sequence>